<keyword evidence="3 6" id="KW-0285">Flavoprotein</keyword>
<evidence type="ECO:0000259" key="10">
    <source>
        <dbReference type="Pfam" id="PF12806"/>
    </source>
</evidence>
<name>A0ABN1FV26_9PROT</name>
<feature type="domain" description="Acyl-CoA oxidase/dehydrogenase middle" evidence="8">
    <location>
        <begin position="167"/>
        <end position="270"/>
    </location>
</feature>
<dbReference type="InterPro" id="IPR052166">
    <property type="entry name" value="Diverse_Acyl-CoA_DH"/>
</dbReference>
<proteinExistence type="inferred from homology"/>
<dbReference type="InterPro" id="IPR036250">
    <property type="entry name" value="AcylCo_DH-like_C"/>
</dbReference>
<feature type="domain" description="Acyl-CoA dehydrogenase/oxidase N-terminal" evidence="9">
    <location>
        <begin position="41"/>
        <end position="162"/>
    </location>
</feature>
<dbReference type="InterPro" id="IPR009075">
    <property type="entry name" value="AcylCo_DH/oxidase_C"/>
</dbReference>
<dbReference type="Pfam" id="PF12806">
    <property type="entry name" value="Acyl-CoA_dh_C"/>
    <property type="match status" value="1"/>
</dbReference>
<comment type="similarity">
    <text evidence="2 6">Belongs to the acyl-CoA dehydrogenase family.</text>
</comment>
<keyword evidence="5 6" id="KW-0560">Oxidoreductase</keyword>
<evidence type="ECO:0000313" key="11">
    <source>
        <dbReference type="EMBL" id="GAA0598413.1"/>
    </source>
</evidence>
<protein>
    <submittedName>
        <fullName evidence="11">Acyl-CoA dehydrogenase</fullName>
    </submittedName>
</protein>
<sequence length="550" mass="58097">MNASISTVPLPTPAEDLVFGLTRIVDLPGLTAVAGAPLGAEDIEAVINEAERFSRERLWPDSQAADRHGAVYENGVVRVPPAYKDAYRGWIEGGWQGLPAPVEHGGQGLPQSLWMAVQELVCAADMAFSLCPLLTAGAIEALERYATPEQAERWLPRLVSGEWTGTMNLTEPQAGSDLSQVRTRAEPAGDGTYRLHGQKIYITWGEHDLTPNTLHLVLARLPDAPPGTRGISLFAAPKVLEDGKRNALRCGGIERKLGIHASPTCTMLFEGAEAELVGEENRGLNAMFAMMNAARLGVGVEGVAQGARALALAEAYAAERVQGGRSIAQHPDVARMLAEIRSVTLAGRLLALEAGAALDRSRMAGDKGAEARVALLTPIVKAWCTDRGVDCASLGIQVHGGMGFVEDAGAAQVLRDARIAPIYEGTNGIQAIDLVVRKVVRDGGATMRGLIEEARASDPRLAAGADAMARATDWVLAASSRDPAAAEASAAAYLDAAGWVLGGWMLARAAAVDGRYAPIADFYLRRLLPRAGARLAEIESADSVLALLPP</sequence>
<dbReference type="PANTHER" id="PTHR42803:SF1">
    <property type="entry name" value="BROAD-SPECIFICITY LINEAR ACYL-COA DEHYDROGENASE FADE5"/>
    <property type="match status" value="1"/>
</dbReference>
<dbReference type="RefSeq" id="WP_343897243.1">
    <property type="nucleotide sequence ID" value="NZ_BAAAFZ010000067.1"/>
</dbReference>
<dbReference type="Gene3D" id="1.20.140.10">
    <property type="entry name" value="Butyryl-CoA Dehydrogenase, subunit A, domain 3"/>
    <property type="match status" value="1"/>
</dbReference>
<evidence type="ECO:0000259" key="9">
    <source>
        <dbReference type="Pfam" id="PF02771"/>
    </source>
</evidence>
<evidence type="ECO:0000256" key="1">
    <source>
        <dbReference type="ARBA" id="ARBA00001974"/>
    </source>
</evidence>
<comment type="caution">
    <text evidence="11">The sequence shown here is derived from an EMBL/GenBank/DDBJ whole genome shotgun (WGS) entry which is preliminary data.</text>
</comment>
<dbReference type="InterPro" id="IPR013786">
    <property type="entry name" value="AcylCoA_DH/ox_N"/>
</dbReference>
<comment type="cofactor">
    <cofactor evidence="1 6">
        <name>FAD</name>
        <dbReference type="ChEBI" id="CHEBI:57692"/>
    </cofactor>
</comment>
<evidence type="ECO:0000256" key="3">
    <source>
        <dbReference type="ARBA" id="ARBA00022630"/>
    </source>
</evidence>
<dbReference type="Pfam" id="PF02770">
    <property type="entry name" value="Acyl-CoA_dh_M"/>
    <property type="match status" value="1"/>
</dbReference>
<evidence type="ECO:0000313" key="12">
    <source>
        <dbReference type="Proteomes" id="UP001501588"/>
    </source>
</evidence>
<dbReference type="Pfam" id="PF00441">
    <property type="entry name" value="Acyl-CoA_dh_1"/>
    <property type="match status" value="1"/>
</dbReference>
<evidence type="ECO:0000259" key="8">
    <source>
        <dbReference type="Pfam" id="PF02770"/>
    </source>
</evidence>
<gene>
    <name evidence="11" type="ORF">GCM10009416_40740</name>
</gene>
<dbReference type="EMBL" id="BAAAFZ010000067">
    <property type="protein sequence ID" value="GAA0598413.1"/>
    <property type="molecule type" value="Genomic_DNA"/>
</dbReference>
<evidence type="ECO:0000256" key="6">
    <source>
        <dbReference type="RuleBase" id="RU362125"/>
    </source>
</evidence>
<dbReference type="SUPFAM" id="SSF56645">
    <property type="entry name" value="Acyl-CoA dehydrogenase NM domain-like"/>
    <property type="match status" value="1"/>
</dbReference>
<organism evidence="11 12">
    <name type="scientific">Craurococcus roseus</name>
    <dbReference type="NCBI Taxonomy" id="77585"/>
    <lineage>
        <taxon>Bacteria</taxon>
        <taxon>Pseudomonadati</taxon>
        <taxon>Pseudomonadota</taxon>
        <taxon>Alphaproteobacteria</taxon>
        <taxon>Acetobacterales</taxon>
        <taxon>Acetobacteraceae</taxon>
        <taxon>Craurococcus</taxon>
    </lineage>
</organism>
<dbReference type="Proteomes" id="UP001501588">
    <property type="component" value="Unassembled WGS sequence"/>
</dbReference>
<dbReference type="Gene3D" id="1.10.540.10">
    <property type="entry name" value="Acyl-CoA dehydrogenase/oxidase, N-terminal domain"/>
    <property type="match status" value="1"/>
</dbReference>
<dbReference type="Gene3D" id="2.40.110.10">
    <property type="entry name" value="Butyryl-CoA Dehydrogenase, subunit A, domain 2"/>
    <property type="match status" value="1"/>
</dbReference>
<dbReference type="InterPro" id="IPR025878">
    <property type="entry name" value="Acyl-CoA_dh-like_C_dom"/>
</dbReference>
<dbReference type="PANTHER" id="PTHR42803">
    <property type="entry name" value="ACYL-COA DEHYDROGENASE"/>
    <property type="match status" value="1"/>
</dbReference>
<reference evidence="11 12" key="1">
    <citation type="journal article" date="2019" name="Int. J. Syst. Evol. Microbiol.">
        <title>The Global Catalogue of Microorganisms (GCM) 10K type strain sequencing project: providing services to taxonomists for standard genome sequencing and annotation.</title>
        <authorList>
            <consortium name="The Broad Institute Genomics Platform"/>
            <consortium name="The Broad Institute Genome Sequencing Center for Infectious Disease"/>
            <person name="Wu L."/>
            <person name="Ma J."/>
        </authorList>
    </citation>
    <scope>NUCLEOTIDE SEQUENCE [LARGE SCALE GENOMIC DNA]</scope>
    <source>
        <strain evidence="11 12">JCM 9933</strain>
    </source>
</reference>
<evidence type="ECO:0000256" key="2">
    <source>
        <dbReference type="ARBA" id="ARBA00009347"/>
    </source>
</evidence>
<evidence type="ECO:0000259" key="7">
    <source>
        <dbReference type="Pfam" id="PF00441"/>
    </source>
</evidence>
<evidence type="ECO:0000256" key="4">
    <source>
        <dbReference type="ARBA" id="ARBA00022827"/>
    </source>
</evidence>
<dbReference type="InterPro" id="IPR046373">
    <property type="entry name" value="Acyl-CoA_Oxase/DH_mid-dom_sf"/>
</dbReference>
<evidence type="ECO:0000256" key="5">
    <source>
        <dbReference type="ARBA" id="ARBA00023002"/>
    </source>
</evidence>
<keyword evidence="4 6" id="KW-0274">FAD</keyword>
<accession>A0ABN1FV26</accession>
<dbReference type="InterPro" id="IPR037069">
    <property type="entry name" value="AcylCoA_DH/ox_N_sf"/>
</dbReference>
<dbReference type="InterPro" id="IPR009100">
    <property type="entry name" value="AcylCoA_DH/oxidase_NM_dom_sf"/>
</dbReference>
<keyword evidence="12" id="KW-1185">Reference proteome</keyword>
<feature type="domain" description="Acyl-CoA dehydrogenase/oxidase C-terminal" evidence="7">
    <location>
        <begin position="281"/>
        <end position="432"/>
    </location>
</feature>
<feature type="domain" description="Acetyl-CoA dehydrogenase-like C-terminal" evidence="10">
    <location>
        <begin position="459"/>
        <end position="546"/>
    </location>
</feature>
<dbReference type="SUPFAM" id="SSF47203">
    <property type="entry name" value="Acyl-CoA dehydrogenase C-terminal domain-like"/>
    <property type="match status" value="1"/>
</dbReference>
<dbReference type="Pfam" id="PF02771">
    <property type="entry name" value="Acyl-CoA_dh_N"/>
    <property type="match status" value="1"/>
</dbReference>
<dbReference type="InterPro" id="IPR006091">
    <property type="entry name" value="Acyl-CoA_Oxase/DH_mid-dom"/>
</dbReference>